<evidence type="ECO:0000313" key="2">
    <source>
        <dbReference type="Proteomes" id="UP000324222"/>
    </source>
</evidence>
<protein>
    <submittedName>
        <fullName evidence="1">Uncharacterized protein</fullName>
    </submittedName>
</protein>
<comment type="caution">
    <text evidence="1">The sequence shown here is derived from an EMBL/GenBank/DDBJ whole genome shotgun (WGS) entry which is preliminary data.</text>
</comment>
<dbReference type="EMBL" id="VSRR010052681">
    <property type="protein sequence ID" value="MPC79998.1"/>
    <property type="molecule type" value="Genomic_DNA"/>
</dbReference>
<dbReference type="AlphaFoldDB" id="A0A5B7IGL1"/>
<evidence type="ECO:0000313" key="1">
    <source>
        <dbReference type="EMBL" id="MPC79998.1"/>
    </source>
</evidence>
<organism evidence="1 2">
    <name type="scientific">Portunus trituberculatus</name>
    <name type="common">Swimming crab</name>
    <name type="synonym">Neptunus trituberculatus</name>
    <dbReference type="NCBI Taxonomy" id="210409"/>
    <lineage>
        <taxon>Eukaryota</taxon>
        <taxon>Metazoa</taxon>
        <taxon>Ecdysozoa</taxon>
        <taxon>Arthropoda</taxon>
        <taxon>Crustacea</taxon>
        <taxon>Multicrustacea</taxon>
        <taxon>Malacostraca</taxon>
        <taxon>Eumalacostraca</taxon>
        <taxon>Eucarida</taxon>
        <taxon>Decapoda</taxon>
        <taxon>Pleocyemata</taxon>
        <taxon>Brachyura</taxon>
        <taxon>Eubrachyura</taxon>
        <taxon>Portunoidea</taxon>
        <taxon>Portunidae</taxon>
        <taxon>Portuninae</taxon>
        <taxon>Portunus</taxon>
    </lineage>
</organism>
<gene>
    <name evidence="1" type="ORF">E2C01_074560</name>
</gene>
<accession>A0A5B7IGL1</accession>
<reference evidence="1 2" key="1">
    <citation type="submission" date="2019-05" db="EMBL/GenBank/DDBJ databases">
        <title>Another draft genome of Portunus trituberculatus and its Hox gene families provides insights of decapod evolution.</title>
        <authorList>
            <person name="Jeong J.-H."/>
            <person name="Song I."/>
            <person name="Kim S."/>
            <person name="Choi T."/>
            <person name="Kim D."/>
            <person name="Ryu S."/>
            <person name="Kim W."/>
        </authorList>
    </citation>
    <scope>NUCLEOTIDE SEQUENCE [LARGE SCALE GENOMIC DNA]</scope>
    <source>
        <tissue evidence="1">Muscle</tissue>
    </source>
</reference>
<dbReference type="Proteomes" id="UP000324222">
    <property type="component" value="Unassembled WGS sequence"/>
</dbReference>
<name>A0A5B7IGL1_PORTR</name>
<sequence>MGSILNHILTDPECYTTIEPHAPIGLRHHKCMRPPTTSSHDTPQVYAVRTHRPHMDSAIRQSGQWSICEGRVKSWDG</sequence>
<proteinExistence type="predicted"/>
<keyword evidence="2" id="KW-1185">Reference proteome</keyword>